<keyword evidence="1" id="KW-0812">Transmembrane</keyword>
<keyword evidence="3" id="KW-1185">Reference proteome</keyword>
<feature type="transmembrane region" description="Helical" evidence="1">
    <location>
        <begin position="6"/>
        <end position="29"/>
    </location>
</feature>
<evidence type="ECO:0000256" key="1">
    <source>
        <dbReference type="SAM" id="Phobius"/>
    </source>
</evidence>
<keyword evidence="1" id="KW-1133">Transmembrane helix</keyword>
<organism evidence="2 3">
    <name type="scientific">Oribacterium sinus F0268</name>
    <dbReference type="NCBI Taxonomy" id="585501"/>
    <lineage>
        <taxon>Bacteria</taxon>
        <taxon>Bacillati</taxon>
        <taxon>Bacillota</taxon>
        <taxon>Clostridia</taxon>
        <taxon>Lachnospirales</taxon>
        <taxon>Lachnospiraceae</taxon>
        <taxon>Oribacterium</taxon>
    </lineage>
</organism>
<dbReference type="Proteomes" id="UP000004121">
    <property type="component" value="Unassembled WGS sequence"/>
</dbReference>
<accession>C2KXM4</accession>
<proteinExistence type="predicted"/>
<dbReference type="HOGENOM" id="CLU_3313738_0_0_9"/>
<dbReference type="InParanoid" id="C2KXM4"/>
<dbReference type="EMBL" id="ACKX01000123">
    <property type="protein sequence ID" value="EEJ51482.1"/>
    <property type="molecule type" value="Genomic_DNA"/>
</dbReference>
<sequence length="39" mass="4662">MSYLFLSYLFSTIYFQLSLFDYLFSLSIAKDSIKRPNTQ</sequence>
<gene>
    <name evidence="2" type="ORF">HMPREF6123_1243</name>
</gene>
<comment type="caution">
    <text evidence="2">The sequence shown here is derived from an EMBL/GenBank/DDBJ whole genome shotgun (WGS) entry which is preliminary data.</text>
</comment>
<name>C2KXM4_9FIRM</name>
<protein>
    <submittedName>
        <fullName evidence="2">Uncharacterized protein</fullName>
    </submittedName>
</protein>
<evidence type="ECO:0000313" key="3">
    <source>
        <dbReference type="Proteomes" id="UP000004121"/>
    </source>
</evidence>
<dbReference type="AlphaFoldDB" id="C2KXM4"/>
<keyword evidence="1" id="KW-0472">Membrane</keyword>
<evidence type="ECO:0000313" key="2">
    <source>
        <dbReference type="EMBL" id="EEJ51482.1"/>
    </source>
</evidence>
<reference evidence="2 3" key="1">
    <citation type="submission" date="2009-04" db="EMBL/GenBank/DDBJ databases">
        <authorList>
            <person name="Qin X."/>
            <person name="Bachman B."/>
            <person name="Battles P."/>
            <person name="Bell A."/>
            <person name="Bess C."/>
            <person name="Bickham C."/>
            <person name="Chaboub L."/>
            <person name="Chen D."/>
            <person name="Coyle M."/>
            <person name="Deiros D.R."/>
            <person name="Dinh H."/>
            <person name="Forbes L."/>
            <person name="Fowler G."/>
            <person name="Francisco L."/>
            <person name="Fu Q."/>
            <person name="Gubbala S."/>
            <person name="Hale W."/>
            <person name="Han Y."/>
            <person name="Hemphill L."/>
            <person name="Highlander S.K."/>
            <person name="Hirani K."/>
            <person name="Hogues M."/>
            <person name="Jackson L."/>
            <person name="Jakkamsetti A."/>
            <person name="Javaid M."/>
            <person name="Jiang H."/>
            <person name="Korchina V."/>
            <person name="Kovar C."/>
            <person name="Lara F."/>
            <person name="Lee S."/>
            <person name="Mata R."/>
            <person name="Mathew T."/>
            <person name="Moen C."/>
            <person name="Morales K."/>
            <person name="Munidasa M."/>
            <person name="Nazareth L."/>
            <person name="Ngo R."/>
            <person name="Nguyen L."/>
            <person name="Okwuonu G."/>
            <person name="Ongeri F."/>
            <person name="Patil S."/>
            <person name="Petrosino J."/>
            <person name="Pham C."/>
            <person name="Pham P."/>
            <person name="Pu L.-L."/>
            <person name="Puazo M."/>
            <person name="Raj R."/>
            <person name="Reid J."/>
            <person name="Rouhana J."/>
            <person name="Saada N."/>
            <person name="Shang Y."/>
            <person name="Simmons D."/>
            <person name="Thornton R."/>
            <person name="Warren J."/>
            <person name="Weissenberger G."/>
            <person name="Zhang J."/>
            <person name="Zhang L."/>
            <person name="Zhou C."/>
            <person name="Zhu D."/>
            <person name="Muzny D."/>
            <person name="Worley K."/>
            <person name="Gibbs R."/>
        </authorList>
    </citation>
    <scope>NUCLEOTIDE SEQUENCE [LARGE SCALE GENOMIC DNA]</scope>
    <source>
        <strain evidence="2 3">F0268</strain>
    </source>
</reference>